<feature type="domain" description="Chitin-binding type-2" evidence="6">
    <location>
        <begin position="59"/>
        <end position="115"/>
    </location>
</feature>
<dbReference type="InterPro" id="IPR051940">
    <property type="entry name" value="Chitin_bind-dev_reg"/>
</dbReference>
<feature type="domain" description="Chitin-binding type-2" evidence="6">
    <location>
        <begin position="217"/>
        <end position="262"/>
    </location>
</feature>
<name>B0R1Q0_ASCSU</name>
<dbReference type="GO" id="GO:0008061">
    <property type="term" value="F:chitin binding"/>
    <property type="evidence" value="ECO:0007669"/>
    <property type="project" value="UniProtKB-KW"/>
</dbReference>
<keyword evidence="5" id="KW-0325">Glycoprotein</keyword>
<dbReference type="EMBL" id="AM236322">
    <property type="protein sequence ID" value="CAJ85649.1"/>
    <property type="molecule type" value="mRNA"/>
</dbReference>
<dbReference type="PANTHER" id="PTHR23301:SF0">
    <property type="entry name" value="CHITIN-BINDING TYPE-2 DOMAIN-CONTAINING PROTEIN-RELATED"/>
    <property type="match status" value="1"/>
</dbReference>
<evidence type="ECO:0000256" key="5">
    <source>
        <dbReference type="ARBA" id="ARBA00023180"/>
    </source>
</evidence>
<dbReference type="GO" id="GO:0005576">
    <property type="term" value="C:extracellular region"/>
    <property type="evidence" value="ECO:0007669"/>
    <property type="project" value="InterPro"/>
</dbReference>
<dbReference type="AlphaFoldDB" id="B0R1Q0"/>
<dbReference type="InterPro" id="IPR036508">
    <property type="entry name" value="Chitin-bd_dom_sf"/>
</dbReference>
<dbReference type="PANTHER" id="PTHR23301">
    <property type="entry name" value="CHITIN BINDING PERITROPHIN-A"/>
    <property type="match status" value="1"/>
</dbReference>
<feature type="non-terminal residue" evidence="7">
    <location>
        <position position="1"/>
    </location>
</feature>
<dbReference type="Pfam" id="PF01607">
    <property type="entry name" value="CBM_14"/>
    <property type="match status" value="3"/>
</dbReference>
<evidence type="ECO:0000256" key="4">
    <source>
        <dbReference type="ARBA" id="ARBA00023157"/>
    </source>
</evidence>
<reference evidence="7" key="1">
    <citation type="submission" date="2006-02" db="EMBL/GenBank/DDBJ databases">
        <title>Construction and screening of a cDNA library from Ascaris suum female adult.</title>
        <authorList>
            <person name="Wei D."/>
            <person name="Deng Y."/>
            <person name="Wu S."/>
            <person name="Lin R."/>
            <person name="Song H."/>
            <person name="Zhu X."/>
        </authorList>
    </citation>
    <scope>NUCLEOTIDE SEQUENCE</scope>
</reference>
<feature type="domain" description="Chitin-binding type-2" evidence="6">
    <location>
        <begin position="136"/>
        <end position="192"/>
    </location>
</feature>
<proteinExistence type="evidence at transcript level"/>
<evidence type="ECO:0000256" key="2">
    <source>
        <dbReference type="ARBA" id="ARBA00022729"/>
    </source>
</evidence>
<keyword evidence="1" id="KW-0147">Chitin-binding</keyword>
<evidence type="ECO:0000256" key="3">
    <source>
        <dbReference type="ARBA" id="ARBA00022737"/>
    </source>
</evidence>
<dbReference type="InterPro" id="IPR002557">
    <property type="entry name" value="Chitin-bd_dom"/>
</dbReference>
<gene>
    <name evidence="7" type="primary">iph</name>
</gene>
<keyword evidence="2" id="KW-0732">Signal</keyword>
<dbReference type="SUPFAM" id="SSF57625">
    <property type="entry name" value="Invertebrate chitin-binding proteins"/>
    <property type="match status" value="4"/>
</dbReference>
<dbReference type="PROSITE" id="PS50940">
    <property type="entry name" value="CHIT_BIND_II"/>
    <property type="match status" value="4"/>
</dbReference>
<protein>
    <submittedName>
        <fullName evidence="7">Immunosuppressive ovarian message protein</fullName>
    </submittedName>
</protein>
<sequence length="367" mass="40112">CKRFLSVVSVERLFRRPPPPPATMKSAFATVLLSFVALVGSISNDLPRYGAWPPSRGGDGFCLKRPDGPYSVGCVSQFVTCTRKVSHIMFCRGGLFYDERTRKCAPRWYASSCPGYSKERPQGIPSSFVPVAPEESKFCWGRPDGDYNIGCISCYITCSGGQAHAMECPAGLVLDEASNMCLGKAYVSVCGGMPTTTTPAPIITEPTPPPEIPVPEVGPCLYHQTGFFGLGCSPRYLVCVDGRPTYYNCPYGFTLHEEKRTCVPKCEIRKCGCRPRTTTTTTTMAPIPPPEPTIPWVRPCPPHRSGFFALGCSPRFLVCVDGRPTYNYCGAGLLFDEGKGTCLPKREVKHCWLSALESVSEETGEAY</sequence>
<keyword evidence="3" id="KW-0677">Repeat</keyword>
<dbReference type="Gene3D" id="2.170.140.10">
    <property type="entry name" value="Chitin binding domain"/>
    <property type="match status" value="1"/>
</dbReference>
<feature type="domain" description="Chitin-binding type-2" evidence="6">
    <location>
        <begin position="297"/>
        <end position="353"/>
    </location>
</feature>
<dbReference type="SMART" id="SM00494">
    <property type="entry name" value="ChtBD2"/>
    <property type="match status" value="4"/>
</dbReference>
<evidence type="ECO:0000313" key="7">
    <source>
        <dbReference type="EMBL" id="CAJ85649.1"/>
    </source>
</evidence>
<accession>B0R1Q0</accession>
<evidence type="ECO:0000259" key="6">
    <source>
        <dbReference type="PROSITE" id="PS50940"/>
    </source>
</evidence>
<keyword evidence="4" id="KW-1015">Disulfide bond</keyword>
<evidence type="ECO:0000256" key="1">
    <source>
        <dbReference type="ARBA" id="ARBA00022669"/>
    </source>
</evidence>
<organism evidence="7">
    <name type="scientific">Ascaris suum</name>
    <name type="common">Pig roundworm</name>
    <name type="synonym">Ascaris lumbricoides</name>
    <dbReference type="NCBI Taxonomy" id="6253"/>
    <lineage>
        <taxon>Eukaryota</taxon>
        <taxon>Metazoa</taxon>
        <taxon>Ecdysozoa</taxon>
        <taxon>Nematoda</taxon>
        <taxon>Chromadorea</taxon>
        <taxon>Rhabditida</taxon>
        <taxon>Spirurina</taxon>
        <taxon>Ascaridomorpha</taxon>
        <taxon>Ascaridoidea</taxon>
        <taxon>Ascarididae</taxon>
        <taxon>Ascaris</taxon>
    </lineage>
</organism>